<dbReference type="AlphaFoldDB" id="A0A938XTF9"/>
<keyword evidence="4" id="KW-1185">Reference proteome</keyword>
<evidence type="ECO:0000256" key="2">
    <source>
        <dbReference type="SAM" id="Phobius"/>
    </source>
</evidence>
<evidence type="ECO:0000256" key="1">
    <source>
        <dbReference type="SAM" id="MobiDB-lite"/>
    </source>
</evidence>
<sequence length="210" mass="23491">MRWIDTMAKQDREGNILNNLFSNESFFNSDKSNLLRYLFVLILVGVFLMLIGNFFDSKQRNRSNSSPQQNHKQQSELNSSVEERLESRLEEVLSQVAGVGSVSVNITLETGPKYIYARDDEDSTKKIMENDKSGGARETEQQQKRSQIVVLNQGGTSKAVIKKKVQPQIRGVLVVAEGASNSRIKANLIAAVKVGLGVESYKIKVLAKER</sequence>
<feature type="transmembrane region" description="Helical" evidence="2">
    <location>
        <begin position="34"/>
        <end position="55"/>
    </location>
</feature>
<gene>
    <name evidence="3" type="ORF">JOC47_000051</name>
</gene>
<dbReference type="InterPro" id="IPR014195">
    <property type="entry name" value="Spore_III_AG"/>
</dbReference>
<comment type="caution">
    <text evidence="3">The sequence shown here is derived from an EMBL/GenBank/DDBJ whole genome shotgun (WGS) entry which is preliminary data.</text>
</comment>
<organism evidence="3 4">
    <name type="scientific">Halanaerobacter jeridensis</name>
    <dbReference type="NCBI Taxonomy" id="706427"/>
    <lineage>
        <taxon>Bacteria</taxon>
        <taxon>Bacillati</taxon>
        <taxon>Bacillota</taxon>
        <taxon>Clostridia</taxon>
        <taxon>Halanaerobiales</taxon>
        <taxon>Halobacteroidaceae</taxon>
        <taxon>Halanaerobacter</taxon>
    </lineage>
</organism>
<keyword evidence="2" id="KW-0472">Membrane</keyword>
<keyword evidence="2" id="KW-0812">Transmembrane</keyword>
<reference evidence="3" key="1">
    <citation type="submission" date="2021-01" db="EMBL/GenBank/DDBJ databases">
        <title>Genomic Encyclopedia of Type Strains, Phase IV (KMG-IV): sequencing the most valuable type-strain genomes for metagenomic binning, comparative biology and taxonomic classification.</title>
        <authorList>
            <person name="Goeker M."/>
        </authorList>
    </citation>
    <scope>NUCLEOTIDE SEQUENCE</scope>
    <source>
        <strain evidence="3">DSM 23230</strain>
    </source>
</reference>
<feature type="region of interest" description="Disordered" evidence="1">
    <location>
        <begin position="60"/>
        <end position="81"/>
    </location>
</feature>
<feature type="region of interest" description="Disordered" evidence="1">
    <location>
        <begin position="125"/>
        <end position="145"/>
    </location>
</feature>
<dbReference type="Proteomes" id="UP000774000">
    <property type="component" value="Unassembled WGS sequence"/>
</dbReference>
<name>A0A938XTF9_9FIRM</name>
<feature type="compositionally biased region" description="Basic and acidic residues" evidence="1">
    <location>
        <begin position="125"/>
        <end position="143"/>
    </location>
</feature>
<dbReference type="NCBIfam" id="TIGR02830">
    <property type="entry name" value="spore_III_AG"/>
    <property type="match status" value="1"/>
</dbReference>
<dbReference type="EMBL" id="JAFBDQ010000001">
    <property type="protein sequence ID" value="MBM7555227.1"/>
    <property type="molecule type" value="Genomic_DNA"/>
</dbReference>
<keyword evidence="2" id="KW-1133">Transmembrane helix</keyword>
<feature type="compositionally biased region" description="Polar residues" evidence="1">
    <location>
        <begin position="62"/>
        <end position="72"/>
    </location>
</feature>
<accession>A0A938XTF9</accession>
<proteinExistence type="predicted"/>
<evidence type="ECO:0000313" key="3">
    <source>
        <dbReference type="EMBL" id="MBM7555227.1"/>
    </source>
</evidence>
<evidence type="ECO:0000313" key="4">
    <source>
        <dbReference type="Proteomes" id="UP000774000"/>
    </source>
</evidence>
<protein>
    <submittedName>
        <fullName evidence="3">Stage III sporulation protein AG</fullName>
    </submittedName>
</protein>